<keyword evidence="3 5" id="KW-0378">Hydrolase</keyword>
<keyword evidence="2 5" id="KW-0540">Nuclease</keyword>
<dbReference type="HAMAP" id="MF_00378">
    <property type="entry name" value="Exonuc_7_L"/>
    <property type="match status" value="1"/>
</dbReference>
<dbReference type="PANTHER" id="PTHR30008">
    <property type="entry name" value="EXODEOXYRIBONUCLEASE 7 LARGE SUBUNIT"/>
    <property type="match status" value="1"/>
</dbReference>
<dbReference type="EC" id="3.1.11.6" evidence="5"/>
<feature type="domain" description="Exonuclease VII large subunit C-terminal" evidence="7">
    <location>
        <begin position="122"/>
        <end position="449"/>
    </location>
</feature>
<organism evidence="9 10">
    <name type="scientific">Candidatus Giovannonibacteria bacterium GW2011_GWA2_44_13b</name>
    <dbReference type="NCBI Taxonomy" id="1618647"/>
    <lineage>
        <taxon>Bacteria</taxon>
        <taxon>Candidatus Giovannoniibacteriota</taxon>
    </lineage>
</organism>
<evidence type="ECO:0000256" key="5">
    <source>
        <dbReference type="HAMAP-Rule" id="MF_00378"/>
    </source>
</evidence>
<evidence type="ECO:0000256" key="6">
    <source>
        <dbReference type="RuleBase" id="RU004355"/>
    </source>
</evidence>
<evidence type="ECO:0000256" key="1">
    <source>
        <dbReference type="ARBA" id="ARBA00022490"/>
    </source>
</evidence>
<dbReference type="Pfam" id="PF02601">
    <property type="entry name" value="Exonuc_VII_L"/>
    <property type="match status" value="1"/>
</dbReference>
<evidence type="ECO:0000256" key="3">
    <source>
        <dbReference type="ARBA" id="ARBA00022801"/>
    </source>
</evidence>
<dbReference type="InterPro" id="IPR003753">
    <property type="entry name" value="Exonuc_VII_L"/>
</dbReference>
<comment type="similarity">
    <text evidence="5 6">Belongs to the XseA family.</text>
</comment>
<dbReference type="AlphaFoldDB" id="A0A0G1GZT1"/>
<dbReference type="InterPro" id="IPR020579">
    <property type="entry name" value="Exonuc_VII_lsu_C"/>
</dbReference>
<dbReference type="PANTHER" id="PTHR30008:SF0">
    <property type="entry name" value="EXODEOXYRIBONUCLEASE 7 LARGE SUBUNIT"/>
    <property type="match status" value="1"/>
</dbReference>
<accession>A0A0G1GZT1</accession>
<proteinExistence type="inferred from homology"/>
<reference evidence="9 10" key="1">
    <citation type="journal article" date="2015" name="Nature">
        <title>rRNA introns, odd ribosomes, and small enigmatic genomes across a large radiation of phyla.</title>
        <authorList>
            <person name="Brown C.T."/>
            <person name="Hug L.A."/>
            <person name="Thomas B.C."/>
            <person name="Sharon I."/>
            <person name="Castelle C.J."/>
            <person name="Singh A."/>
            <person name="Wilkins M.J."/>
            <person name="Williams K.H."/>
            <person name="Banfield J.F."/>
        </authorList>
    </citation>
    <scope>NUCLEOTIDE SEQUENCE [LARGE SCALE GENOMIC DNA]</scope>
</reference>
<dbReference type="GO" id="GO:0006308">
    <property type="term" value="P:DNA catabolic process"/>
    <property type="evidence" value="ECO:0007669"/>
    <property type="project" value="UniProtKB-UniRule"/>
</dbReference>
<dbReference type="EMBL" id="LCHU01000020">
    <property type="protein sequence ID" value="KKT40641.1"/>
    <property type="molecule type" value="Genomic_DNA"/>
</dbReference>
<comment type="function">
    <text evidence="5">Bidirectionally degrades single-stranded DNA into large acid-insoluble oligonucleotides, which are then degraded further into small acid-soluble oligonucleotides.</text>
</comment>
<dbReference type="Pfam" id="PF13742">
    <property type="entry name" value="tRNA_anti_2"/>
    <property type="match status" value="1"/>
</dbReference>
<dbReference type="GO" id="GO:0009318">
    <property type="term" value="C:exodeoxyribonuclease VII complex"/>
    <property type="evidence" value="ECO:0007669"/>
    <property type="project" value="UniProtKB-UniRule"/>
</dbReference>
<keyword evidence="4 5" id="KW-0269">Exonuclease</keyword>
<dbReference type="CDD" id="cd04489">
    <property type="entry name" value="ExoVII_LU_OBF"/>
    <property type="match status" value="1"/>
</dbReference>
<keyword evidence="1 5" id="KW-0963">Cytoplasm</keyword>
<evidence type="ECO:0000259" key="7">
    <source>
        <dbReference type="Pfam" id="PF02601"/>
    </source>
</evidence>
<dbReference type="GO" id="GO:0003676">
    <property type="term" value="F:nucleic acid binding"/>
    <property type="evidence" value="ECO:0007669"/>
    <property type="project" value="InterPro"/>
</dbReference>
<evidence type="ECO:0000313" key="9">
    <source>
        <dbReference type="EMBL" id="KKT40641.1"/>
    </source>
</evidence>
<comment type="catalytic activity">
    <reaction evidence="5 6">
        <text>Exonucleolytic cleavage in either 5'- to 3'- or 3'- to 5'-direction to yield nucleoside 5'-phosphates.</text>
        <dbReference type="EC" id="3.1.11.6"/>
    </reaction>
</comment>
<dbReference type="InterPro" id="IPR025824">
    <property type="entry name" value="OB-fold_nuc-bd_dom"/>
</dbReference>
<gene>
    <name evidence="5" type="primary">xseA</name>
    <name evidence="9" type="ORF">UW30_C0020G0004</name>
</gene>
<dbReference type="NCBIfam" id="TIGR00237">
    <property type="entry name" value="xseA"/>
    <property type="match status" value="1"/>
</dbReference>
<dbReference type="GO" id="GO:0005737">
    <property type="term" value="C:cytoplasm"/>
    <property type="evidence" value="ECO:0007669"/>
    <property type="project" value="UniProtKB-SubCell"/>
</dbReference>
<name>A0A0G1GZT1_9BACT</name>
<comment type="subunit">
    <text evidence="5">Heterooligomer composed of large and small subunits.</text>
</comment>
<evidence type="ECO:0000259" key="8">
    <source>
        <dbReference type="Pfam" id="PF13742"/>
    </source>
</evidence>
<comment type="subcellular location">
    <subcellularLocation>
        <location evidence="5 6">Cytoplasm</location>
    </subcellularLocation>
</comment>
<dbReference type="STRING" id="1618647.UW30_C0020G0004"/>
<sequence>MSDHLTVDEYLDSVNEGLAGLGGRVIGEVTEVQLYPGRNYLFFKIKDKENPALLSCFMWKRDYTLSGVELEAGLEIIISGAPSIYKPAGRLSFQTKTAELVGEGQLKKAYDELKARLDKEGIFKEERKRPLPVLPQKIGLITSKDGAAIGDFQVNLGRFGFNVIFVDSRVEGQLAVAELLSAIRTLRKKDIEVLVLVRGGGSLESLLPFNNEVLVREIVDFPVPVLVGVGHEKDISLVALAADKMVSTPTATAEALNDSWQKAISLVQLDEQKIFSIFARNLANRHSAVEKSFQTMRRHLQAIFNDFKSAEQGILRVFVSIQSRISELHRQFDGYPAALARGMHALVHRTHAHVLAILRPHLEKMRYRIRTAKEKIEFSNVLQIFASAVDRAKRLVISSEKLLTSNNPERQLKLGYSIVHSGSSIIRKIAQVRKGQSIRVRIQDGSFDSDVTQIIKGV</sequence>
<comment type="caution">
    <text evidence="9">The sequence shown here is derived from an EMBL/GenBank/DDBJ whole genome shotgun (WGS) entry which is preliminary data.</text>
</comment>
<dbReference type="Proteomes" id="UP000034736">
    <property type="component" value="Unassembled WGS sequence"/>
</dbReference>
<evidence type="ECO:0000256" key="2">
    <source>
        <dbReference type="ARBA" id="ARBA00022722"/>
    </source>
</evidence>
<dbReference type="GO" id="GO:0008855">
    <property type="term" value="F:exodeoxyribonuclease VII activity"/>
    <property type="evidence" value="ECO:0007669"/>
    <property type="project" value="UniProtKB-UniRule"/>
</dbReference>
<feature type="domain" description="OB-fold nucleic acid binding" evidence="8">
    <location>
        <begin position="6"/>
        <end position="96"/>
    </location>
</feature>
<protein>
    <recommendedName>
        <fullName evidence="5">Exodeoxyribonuclease 7 large subunit</fullName>
        <ecNumber evidence="5">3.1.11.6</ecNumber>
    </recommendedName>
    <alternativeName>
        <fullName evidence="5">Exodeoxyribonuclease VII large subunit</fullName>
        <shortName evidence="5">Exonuclease VII large subunit</shortName>
    </alternativeName>
</protein>
<evidence type="ECO:0000313" key="10">
    <source>
        <dbReference type="Proteomes" id="UP000034736"/>
    </source>
</evidence>
<evidence type="ECO:0000256" key="4">
    <source>
        <dbReference type="ARBA" id="ARBA00022839"/>
    </source>
</evidence>